<dbReference type="Proteomes" id="UP000008305">
    <property type="component" value="Chromosome"/>
</dbReference>
<evidence type="ECO:0000259" key="8">
    <source>
        <dbReference type="PROSITE" id="PS50928"/>
    </source>
</evidence>
<keyword evidence="6 7" id="KW-0472">Membrane</keyword>
<comment type="subcellular location">
    <subcellularLocation>
        <location evidence="1 7">Cell membrane</location>
        <topology evidence="1 7">Multi-pass membrane protein</topology>
    </subcellularLocation>
</comment>
<dbReference type="PANTHER" id="PTHR30465:SF0">
    <property type="entry name" value="OLIGOPEPTIDE TRANSPORT SYSTEM PERMEASE PROTEIN APPB"/>
    <property type="match status" value="1"/>
</dbReference>
<reference evidence="9 10" key="1">
    <citation type="journal article" date="2011" name="J. Bacteriol.">
        <title>Genome sequence of the obligate intracellular animal pathogen Chlamydia pecorum E58.</title>
        <authorList>
            <person name="Mojica S."/>
            <person name="Huot Creasy H."/>
            <person name="Daugherty S."/>
            <person name="Read T.D."/>
            <person name="Kim T."/>
            <person name="Kaltenboeck B."/>
            <person name="Bavoil P."/>
            <person name="Myers G.S."/>
        </authorList>
    </citation>
    <scope>NUCLEOTIDE SEQUENCE [LARGE SCALE GENOMIC DNA]</scope>
    <source>
        <strain evidence="9 10">E58</strain>
    </source>
</reference>
<gene>
    <name evidence="9" type="primary">oppB</name>
    <name evidence="9" type="ordered locus">G5S_0452</name>
</gene>
<dbReference type="InterPro" id="IPR000515">
    <property type="entry name" value="MetI-like"/>
</dbReference>
<dbReference type="InterPro" id="IPR035906">
    <property type="entry name" value="MetI-like_sf"/>
</dbReference>
<dbReference type="PROSITE" id="PS50928">
    <property type="entry name" value="ABC_TM1"/>
    <property type="match status" value="1"/>
</dbReference>
<proteinExistence type="inferred from homology"/>
<evidence type="ECO:0000256" key="7">
    <source>
        <dbReference type="RuleBase" id="RU363032"/>
    </source>
</evidence>
<name>A0AA34WI05_CHLPE</name>
<evidence type="ECO:0000256" key="5">
    <source>
        <dbReference type="ARBA" id="ARBA00022989"/>
    </source>
</evidence>
<dbReference type="KEGG" id="cpm:G5S_0452"/>
<protein>
    <submittedName>
        <fullName evidence="9">Oligopeptide permease</fullName>
    </submittedName>
</protein>
<sequence>MFKYILKRLILIPLTLFAIISINFIILNAAPGDVIEDQAVDSRGEAGKSDKIRTYKGPDRYLQFREHYGLTLPIFFNARPRIPHKKVKLGIEEIVRSSQGNKTSKKSFSQLKILWGDRAKFIMPILLFEASDSSQPLVYRHVAADLFIRGGILQGFVGVNLTPEQRKYNQEVSKSNSLLVKQLSEENIEEKLQVLKQWFKERGGVEAFSYTAKQKWKIFFFETRFFRYISKFCRLDFGTLRNDSHKTVISEVIKRLHCSLTLSVLPMVFGFVLCQVFGMIMALKRNHWIDHGLNFIFLILFSIPVFVAVPWILDNFVINRNIPFTSIPMPYSGLKSSPEVFNELSSFGRLLDILAHSFLPFCAVSYGAFAAQSRLSRSIFLEILGQEYICAAKARGIPLREILLKHVGKNAAAALVTSLASSLGTLLGGALVVETLFDIDGFGKFFYQAILNRDHNVVLFSVFVGSTLSLVGYLLGDILYVILDPRVQFDSRRI</sequence>
<dbReference type="Pfam" id="PF00528">
    <property type="entry name" value="BPD_transp_1"/>
    <property type="match status" value="1"/>
</dbReference>
<evidence type="ECO:0000256" key="6">
    <source>
        <dbReference type="ARBA" id="ARBA00023136"/>
    </source>
</evidence>
<dbReference type="PANTHER" id="PTHR30465">
    <property type="entry name" value="INNER MEMBRANE ABC TRANSPORTER"/>
    <property type="match status" value="1"/>
</dbReference>
<dbReference type="Gene3D" id="1.10.3720.10">
    <property type="entry name" value="MetI-like"/>
    <property type="match status" value="1"/>
</dbReference>
<dbReference type="EMBL" id="CP002608">
    <property type="protein sequence ID" value="AEB41445.1"/>
    <property type="molecule type" value="Genomic_DNA"/>
</dbReference>
<keyword evidence="3" id="KW-1003">Cell membrane</keyword>
<feature type="transmembrane region" description="Helical" evidence="7">
    <location>
        <begin position="457"/>
        <end position="483"/>
    </location>
</feature>
<organism evidence="9 10">
    <name type="scientific">Chlamydia pecorum (strain ATCC VR-628 / DSM 29919 / E58)</name>
    <name type="common">Chlamydophila pecorum</name>
    <dbReference type="NCBI Taxonomy" id="331635"/>
    <lineage>
        <taxon>Bacteria</taxon>
        <taxon>Pseudomonadati</taxon>
        <taxon>Chlamydiota</taxon>
        <taxon>Chlamydiia</taxon>
        <taxon>Chlamydiales</taxon>
        <taxon>Chlamydiaceae</taxon>
        <taxon>Chlamydia/Chlamydophila group</taxon>
        <taxon>Chlamydia</taxon>
    </lineage>
</organism>
<keyword evidence="2 7" id="KW-0813">Transport</keyword>
<dbReference type="CDD" id="cd06261">
    <property type="entry name" value="TM_PBP2"/>
    <property type="match status" value="1"/>
</dbReference>
<evidence type="ECO:0000313" key="10">
    <source>
        <dbReference type="Proteomes" id="UP000008305"/>
    </source>
</evidence>
<dbReference type="RefSeq" id="WP_013712523.1">
    <property type="nucleotide sequence ID" value="NC_015408.1"/>
</dbReference>
<evidence type="ECO:0000256" key="3">
    <source>
        <dbReference type="ARBA" id="ARBA00022475"/>
    </source>
</evidence>
<feature type="transmembrane region" description="Helical" evidence="7">
    <location>
        <begin position="260"/>
        <end position="283"/>
    </location>
</feature>
<dbReference type="SUPFAM" id="SSF161098">
    <property type="entry name" value="MetI-like"/>
    <property type="match status" value="1"/>
</dbReference>
<keyword evidence="5 7" id="KW-1133">Transmembrane helix</keyword>
<keyword evidence="10" id="KW-1185">Reference proteome</keyword>
<feature type="domain" description="ABC transmembrane type-1" evidence="8">
    <location>
        <begin position="256"/>
        <end position="476"/>
    </location>
</feature>
<keyword evidence="4 7" id="KW-0812">Transmembrane</keyword>
<evidence type="ECO:0000256" key="2">
    <source>
        <dbReference type="ARBA" id="ARBA00022448"/>
    </source>
</evidence>
<dbReference type="GO" id="GO:0005886">
    <property type="term" value="C:plasma membrane"/>
    <property type="evidence" value="ECO:0007669"/>
    <property type="project" value="UniProtKB-SubCell"/>
</dbReference>
<evidence type="ECO:0000313" key="9">
    <source>
        <dbReference type="EMBL" id="AEB41445.1"/>
    </source>
</evidence>
<feature type="transmembrane region" description="Helical" evidence="7">
    <location>
        <begin position="295"/>
        <end position="313"/>
    </location>
</feature>
<dbReference type="GO" id="GO:0055085">
    <property type="term" value="P:transmembrane transport"/>
    <property type="evidence" value="ECO:0007669"/>
    <property type="project" value="InterPro"/>
</dbReference>
<comment type="similarity">
    <text evidence="7">Belongs to the binding-protein-dependent transport system permease family.</text>
</comment>
<evidence type="ECO:0000256" key="4">
    <source>
        <dbReference type="ARBA" id="ARBA00022692"/>
    </source>
</evidence>
<dbReference type="AlphaFoldDB" id="A0AA34WI05"/>
<feature type="transmembrane region" description="Helical" evidence="7">
    <location>
        <begin position="412"/>
        <end position="437"/>
    </location>
</feature>
<accession>A0AA34WI05</accession>
<evidence type="ECO:0000256" key="1">
    <source>
        <dbReference type="ARBA" id="ARBA00004651"/>
    </source>
</evidence>